<evidence type="ECO:0000256" key="6">
    <source>
        <dbReference type="ARBA" id="ARBA00023012"/>
    </source>
</evidence>
<dbReference type="Pfam" id="PF00512">
    <property type="entry name" value="HisKA"/>
    <property type="match status" value="1"/>
</dbReference>
<evidence type="ECO:0000256" key="4">
    <source>
        <dbReference type="ARBA" id="ARBA00022679"/>
    </source>
</evidence>
<reference evidence="10" key="1">
    <citation type="submission" date="2022-08" db="EMBL/GenBank/DDBJ databases">
        <title>Draft genome sequencing of Roseisolibacter agri AW1220.</title>
        <authorList>
            <person name="Tobiishi Y."/>
            <person name="Tonouchi A."/>
        </authorList>
    </citation>
    <scope>NUCLEOTIDE SEQUENCE</scope>
    <source>
        <strain evidence="10">AW1220</strain>
    </source>
</reference>
<dbReference type="InterPro" id="IPR050736">
    <property type="entry name" value="Sensor_HK_Regulatory"/>
</dbReference>
<proteinExistence type="predicted"/>
<dbReference type="Gene3D" id="3.30.565.10">
    <property type="entry name" value="Histidine kinase-like ATPase, C-terminal domain"/>
    <property type="match status" value="1"/>
</dbReference>
<name>A0AA37Q4T9_9BACT</name>
<evidence type="ECO:0000313" key="10">
    <source>
        <dbReference type="EMBL" id="GLC23792.1"/>
    </source>
</evidence>
<dbReference type="CDD" id="cd00082">
    <property type="entry name" value="HisKA"/>
    <property type="match status" value="1"/>
</dbReference>
<keyword evidence="3" id="KW-0597">Phosphoprotein</keyword>
<evidence type="ECO:0000256" key="7">
    <source>
        <dbReference type="SAM" id="Coils"/>
    </source>
</evidence>
<evidence type="ECO:0000256" key="8">
    <source>
        <dbReference type="SAM" id="MobiDB-lite"/>
    </source>
</evidence>
<dbReference type="GO" id="GO:0000155">
    <property type="term" value="F:phosphorelay sensor kinase activity"/>
    <property type="evidence" value="ECO:0007669"/>
    <property type="project" value="InterPro"/>
</dbReference>
<dbReference type="EC" id="2.7.13.3" evidence="2"/>
<dbReference type="PANTHER" id="PTHR43711">
    <property type="entry name" value="TWO-COMPONENT HISTIDINE KINASE"/>
    <property type="match status" value="1"/>
</dbReference>
<protein>
    <recommendedName>
        <fullName evidence="2">histidine kinase</fullName>
        <ecNumber evidence="2">2.7.13.3</ecNumber>
    </recommendedName>
</protein>
<dbReference type="FunFam" id="3.30.565.10:FF:000006">
    <property type="entry name" value="Sensor histidine kinase WalK"/>
    <property type="match status" value="1"/>
</dbReference>
<dbReference type="InterPro" id="IPR003661">
    <property type="entry name" value="HisK_dim/P_dom"/>
</dbReference>
<evidence type="ECO:0000256" key="3">
    <source>
        <dbReference type="ARBA" id="ARBA00022553"/>
    </source>
</evidence>
<organism evidence="10 11">
    <name type="scientific">Roseisolibacter agri</name>
    <dbReference type="NCBI Taxonomy" id="2014610"/>
    <lineage>
        <taxon>Bacteria</taxon>
        <taxon>Pseudomonadati</taxon>
        <taxon>Gemmatimonadota</taxon>
        <taxon>Gemmatimonadia</taxon>
        <taxon>Gemmatimonadales</taxon>
        <taxon>Gemmatimonadaceae</taxon>
        <taxon>Roseisolibacter</taxon>
    </lineage>
</organism>
<dbReference type="EMBL" id="BRXS01000001">
    <property type="protein sequence ID" value="GLC23792.1"/>
    <property type="molecule type" value="Genomic_DNA"/>
</dbReference>
<comment type="caution">
    <text evidence="10">The sequence shown here is derived from an EMBL/GenBank/DDBJ whole genome shotgun (WGS) entry which is preliminary data.</text>
</comment>
<dbReference type="SUPFAM" id="SSF55781">
    <property type="entry name" value="GAF domain-like"/>
    <property type="match status" value="1"/>
</dbReference>
<dbReference type="SUPFAM" id="SSF55874">
    <property type="entry name" value="ATPase domain of HSP90 chaperone/DNA topoisomerase II/histidine kinase"/>
    <property type="match status" value="1"/>
</dbReference>
<dbReference type="AlphaFoldDB" id="A0AA37Q4T9"/>
<keyword evidence="5" id="KW-0418">Kinase</keyword>
<gene>
    <name evidence="10" type="ORF">rosag_03050</name>
</gene>
<dbReference type="Proteomes" id="UP001161325">
    <property type="component" value="Unassembled WGS sequence"/>
</dbReference>
<dbReference type="InterPro" id="IPR036097">
    <property type="entry name" value="HisK_dim/P_sf"/>
</dbReference>
<dbReference type="SMART" id="SM00387">
    <property type="entry name" value="HATPase_c"/>
    <property type="match status" value="1"/>
</dbReference>
<dbReference type="PRINTS" id="PR00344">
    <property type="entry name" value="BCTRLSENSOR"/>
</dbReference>
<feature type="coiled-coil region" evidence="7">
    <location>
        <begin position="184"/>
        <end position="253"/>
    </location>
</feature>
<dbReference type="Pfam" id="PF02518">
    <property type="entry name" value="HATPase_c"/>
    <property type="match status" value="1"/>
</dbReference>
<dbReference type="CDD" id="cd16922">
    <property type="entry name" value="HATPase_EvgS-ArcB-TorS-like"/>
    <property type="match status" value="1"/>
</dbReference>
<dbReference type="InterPro" id="IPR029016">
    <property type="entry name" value="GAF-like_dom_sf"/>
</dbReference>
<dbReference type="Pfam" id="PF01590">
    <property type="entry name" value="GAF"/>
    <property type="match status" value="1"/>
</dbReference>
<keyword evidence="7" id="KW-0175">Coiled coil</keyword>
<dbReference type="Gene3D" id="3.30.450.40">
    <property type="match status" value="1"/>
</dbReference>
<keyword evidence="11" id="KW-1185">Reference proteome</keyword>
<dbReference type="InterPro" id="IPR003018">
    <property type="entry name" value="GAF"/>
</dbReference>
<accession>A0AA37Q4T9</accession>
<dbReference type="InterPro" id="IPR004358">
    <property type="entry name" value="Sig_transdc_His_kin-like_C"/>
</dbReference>
<evidence type="ECO:0000256" key="1">
    <source>
        <dbReference type="ARBA" id="ARBA00000085"/>
    </source>
</evidence>
<dbReference type="InterPro" id="IPR036890">
    <property type="entry name" value="HATPase_C_sf"/>
</dbReference>
<sequence length="497" mass="53496">MLRHRSTPVNRPSSEGSSDPATLWARQQAAVADLGVRALGGLPVPALLQQAARVVAELLDTEFVKVVELLPDGLTARVVAGEGWHDGVVGHATISVGRDSQAGYALLSHAPVIVDDLRTETRLEDPPLLREHGVVSGVSVILYGPERSAYGVLGAHTARRRRFTTDDVSFLQGVANVLSAALHRQHVEDDLRRARTEAEVYAAQLQEQAFELEQQIEEAQALAEELEQTNDELHRAMAEVEAARAAAEAANRAKSDFLATMSHELRTPLNAIQGYTELLALGLRGPVTEAQQQDLERVRLANQHLMSLVTDVLNFARLEAGQVEFHLDAIEIAPLVGELESLIGPQLTAKGLTFSHDACAPDTPESPHVVRADAEKLRQILLNLLTNAIKFTDAGGHVALECATDAVRGVVRLQVADTGRGIPADQLERIFEPFVQVDRHRTRASQQGVGLGLAISRDLARAMGGDLTVESAVGVGSTFTLVLQHAGKEDPTATGAR</sequence>
<dbReference type="SMART" id="SM00065">
    <property type="entry name" value="GAF"/>
    <property type="match status" value="1"/>
</dbReference>
<evidence type="ECO:0000256" key="2">
    <source>
        <dbReference type="ARBA" id="ARBA00012438"/>
    </source>
</evidence>
<evidence type="ECO:0000256" key="5">
    <source>
        <dbReference type="ARBA" id="ARBA00022777"/>
    </source>
</evidence>
<keyword evidence="4" id="KW-0808">Transferase</keyword>
<comment type="catalytic activity">
    <reaction evidence="1">
        <text>ATP + protein L-histidine = ADP + protein N-phospho-L-histidine.</text>
        <dbReference type="EC" id="2.7.13.3"/>
    </reaction>
</comment>
<keyword evidence="6" id="KW-0902">Two-component regulatory system</keyword>
<dbReference type="PANTHER" id="PTHR43711:SF26">
    <property type="entry name" value="SENSOR HISTIDINE KINASE RCSC"/>
    <property type="match status" value="1"/>
</dbReference>
<feature type="compositionally biased region" description="Polar residues" evidence="8">
    <location>
        <begin position="7"/>
        <end position="20"/>
    </location>
</feature>
<evidence type="ECO:0000313" key="11">
    <source>
        <dbReference type="Proteomes" id="UP001161325"/>
    </source>
</evidence>
<dbReference type="Gene3D" id="1.10.287.130">
    <property type="match status" value="1"/>
</dbReference>
<evidence type="ECO:0000259" key="9">
    <source>
        <dbReference type="PROSITE" id="PS50109"/>
    </source>
</evidence>
<dbReference type="InterPro" id="IPR005467">
    <property type="entry name" value="His_kinase_dom"/>
</dbReference>
<feature type="region of interest" description="Disordered" evidence="8">
    <location>
        <begin position="1"/>
        <end position="21"/>
    </location>
</feature>
<feature type="domain" description="Histidine kinase" evidence="9">
    <location>
        <begin position="260"/>
        <end position="487"/>
    </location>
</feature>
<dbReference type="InterPro" id="IPR003594">
    <property type="entry name" value="HATPase_dom"/>
</dbReference>
<dbReference type="PROSITE" id="PS50109">
    <property type="entry name" value="HIS_KIN"/>
    <property type="match status" value="1"/>
</dbReference>
<dbReference type="SMART" id="SM00388">
    <property type="entry name" value="HisKA"/>
    <property type="match status" value="1"/>
</dbReference>
<dbReference type="SUPFAM" id="SSF47384">
    <property type="entry name" value="Homodimeric domain of signal transducing histidine kinase"/>
    <property type="match status" value="1"/>
</dbReference>